<reference evidence="1" key="1">
    <citation type="journal article" date="2020" name="Stud. Mycol.">
        <title>101 Dothideomycetes genomes: a test case for predicting lifestyles and emergence of pathogens.</title>
        <authorList>
            <person name="Haridas S."/>
            <person name="Albert R."/>
            <person name="Binder M."/>
            <person name="Bloem J."/>
            <person name="Labutti K."/>
            <person name="Salamov A."/>
            <person name="Andreopoulos B."/>
            <person name="Baker S."/>
            <person name="Barry K."/>
            <person name="Bills G."/>
            <person name="Bluhm B."/>
            <person name="Cannon C."/>
            <person name="Castanera R."/>
            <person name="Culley D."/>
            <person name="Daum C."/>
            <person name="Ezra D."/>
            <person name="Gonzalez J."/>
            <person name="Henrissat B."/>
            <person name="Kuo A."/>
            <person name="Liang C."/>
            <person name="Lipzen A."/>
            <person name="Lutzoni F."/>
            <person name="Magnuson J."/>
            <person name="Mondo S."/>
            <person name="Nolan M."/>
            <person name="Ohm R."/>
            <person name="Pangilinan J."/>
            <person name="Park H.-J."/>
            <person name="Ramirez L."/>
            <person name="Alfaro M."/>
            <person name="Sun H."/>
            <person name="Tritt A."/>
            <person name="Yoshinaga Y."/>
            <person name="Zwiers L.-H."/>
            <person name="Turgeon B."/>
            <person name="Goodwin S."/>
            <person name="Spatafora J."/>
            <person name="Crous P."/>
            <person name="Grigoriev I."/>
        </authorList>
    </citation>
    <scope>NUCLEOTIDE SEQUENCE</scope>
    <source>
        <strain evidence="1">SCOH1-5</strain>
    </source>
</reference>
<evidence type="ECO:0000313" key="2">
    <source>
        <dbReference type="Proteomes" id="UP000799539"/>
    </source>
</evidence>
<accession>A0A6A6EZ68</accession>
<name>A0A6A6EZ68_9PEZI</name>
<evidence type="ECO:0000313" key="1">
    <source>
        <dbReference type="EMBL" id="KAF2206772.1"/>
    </source>
</evidence>
<gene>
    <name evidence="1" type="ORF">CERZMDRAFT_103073</name>
</gene>
<proteinExistence type="predicted"/>
<dbReference type="AlphaFoldDB" id="A0A6A6EZ68"/>
<keyword evidence="2" id="KW-1185">Reference proteome</keyword>
<sequence>MDPPAYDEVVHENDVWDGDAKAKHHISIRDEVGASRSQHVGVLVSKLMPQIRERAKHGLSNSTLLILPSDQAEASSRGELVGFSEDDLPIVIQLDGQYDGSQFWSQDEALLLLKDQMLTELGGGPATNPLREALPGRPIEQLRSSFWGRKTNRSVASQPVVPPPPPVTVDVEWDQVNFRTETEFGLYETIRGRAVLMKVDIR</sequence>
<organism evidence="1 2">
    <name type="scientific">Cercospora zeae-maydis SCOH1-5</name>
    <dbReference type="NCBI Taxonomy" id="717836"/>
    <lineage>
        <taxon>Eukaryota</taxon>
        <taxon>Fungi</taxon>
        <taxon>Dikarya</taxon>
        <taxon>Ascomycota</taxon>
        <taxon>Pezizomycotina</taxon>
        <taxon>Dothideomycetes</taxon>
        <taxon>Dothideomycetidae</taxon>
        <taxon>Mycosphaerellales</taxon>
        <taxon>Mycosphaerellaceae</taxon>
        <taxon>Cercospora</taxon>
    </lineage>
</organism>
<dbReference type="EMBL" id="ML992712">
    <property type="protein sequence ID" value="KAF2206772.1"/>
    <property type="molecule type" value="Genomic_DNA"/>
</dbReference>
<dbReference type="OrthoDB" id="3914029at2759"/>
<protein>
    <submittedName>
        <fullName evidence="1">Uncharacterized protein</fullName>
    </submittedName>
</protein>
<dbReference type="Proteomes" id="UP000799539">
    <property type="component" value="Unassembled WGS sequence"/>
</dbReference>